<evidence type="ECO:0000256" key="3">
    <source>
        <dbReference type="ARBA" id="ARBA00023163"/>
    </source>
</evidence>
<feature type="domain" description="HTH tetR-type" evidence="5">
    <location>
        <begin position="3"/>
        <end position="63"/>
    </location>
</feature>
<dbReference type="InterPro" id="IPR023772">
    <property type="entry name" value="DNA-bd_HTH_TetR-type_CS"/>
</dbReference>
<accession>A0ABV7JGD4</accession>
<keyword evidence="1" id="KW-0805">Transcription regulation</keyword>
<dbReference type="RefSeq" id="WP_379020305.1">
    <property type="nucleotide sequence ID" value="NZ_JBHRTA010000009.1"/>
</dbReference>
<dbReference type="Proteomes" id="UP001595526">
    <property type="component" value="Unassembled WGS sequence"/>
</dbReference>
<evidence type="ECO:0000313" key="7">
    <source>
        <dbReference type="Proteomes" id="UP001595526"/>
    </source>
</evidence>
<keyword evidence="3" id="KW-0804">Transcription</keyword>
<name>A0ABV7JGD4_9SPHI</name>
<sequence>MTDDKQDQILNAALRRFSHFGIAKTSMSEIAEDLKLSKANLYYYFPDKFSLIEAIAYRIIEETEIVVKQAFETIPDTLGLLIRMLDIKKEYLEKYYMLVLDLHEMNMNDERWLKLFKQLFQRELDTTARIFENGIKRNELVTFDVSATSELYVSVMRGLTMFCNHTTPHAIINKDELYRIIEKQKRAATVFINGIRNNDRSNLNE</sequence>
<dbReference type="InterPro" id="IPR001647">
    <property type="entry name" value="HTH_TetR"/>
</dbReference>
<dbReference type="PROSITE" id="PS01081">
    <property type="entry name" value="HTH_TETR_1"/>
    <property type="match status" value="1"/>
</dbReference>
<dbReference type="Gene3D" id="1.10.10.60">
    <property type="entry name" value="Homeodomain-like"/>
    <property type="match status" value="1"/>
</dbReference>
<evidence type="ECO:0000256" key="1">
    <source>
        <dbReference type="ARBA" id="ARBA00023015"/>
    </source>
</evidence>
<protein>
    <submittedName>
        <fullName evidence="6">TetR/AcrR family transcriptional regulator</fullName>
    </submittedName>
</protein>
<feature type="DNA-binding region" description="H-T-H motif" evidence="4">
    <location>
        <begin position="26"/>
        <end position="45"/>
    </location>
</feature>
<dbReference type="PANTHER" id="PTHR47506:SF1">
    <property type="entry name" value="HTH-TYPE TRANSCRIPTIONAL REGULATOR YJDC"/>
    <property type="match status" value="1"/>
</dbReference>
<reference evidence="7" key="1">
    <citation type="journal article" date="2019" name="Int. J. Syst. Evol. Microbiol.">
        <title>The Global Catalogue of Microorganisms (GCM) 10K type strain sequencing project: providing services to taxonomists for standard genome sequencing and annotation.</title>
        <authorList>
            <consortium name="The Broad Institute Genomics Platform"/>
            <consortium name="The Broad Institute Genome Sequencing Center for Infectious Disease"/>
            <person name="Wu L."/>
            <person name="Ma J."/>
        </authorList>
    </citation>
    <scope>NUCLEOTIDE SEQUENCE [LARGE SCALE GENOMIC DNA]</scope>
    <source>
        <strain evidence="7">KCTC 52416</strain>
    </source>
</reference>
<dbReference type="EMBL" id="JBHRTA010000009">
    <property type="protein sequence ID" value="MFC3197019.1"/>
    <property type="molecule type" value="Genomic_DNA"/>
</dbReference>
<dbReference type="PANTHER" id="PTHR47506">
    <property type="entry name" value="TRANSCRIPTIONAL REGULATORY PROTEIN"/>
    <property type="match status" value="1"/>
</dbReference>
<comment type="caution">
    <text evidence="6">The sequence shown here is derived from an EMBL/GenBank/DDBJ whole genome shotgun (WGS) entry which is preliminary data.</text>
</comment>
<dbReference type="PROSITE" id="PS50977">
    <property type="entry name" value="HTH_TETR_2"/>
    <property type="match status" value="1"/>
</dbReference>
<evidence type="ECO:0000256" key="2">
    <source>
        <dbReference type="ARBA" id="ARBA00023125"/>
    </source>
</evidence>
<dbReference type="InterPro" id="IPR009057">
    <property type="entry name" value="Homeodomain-like_sf"/>
</dbReference>
<evidence type="ECO:0000259" key="5">
    <source>
        <dbReference type="PROSITE" id="PS50977"/>
    </source>
</evidence>
<proteinExistence type="predicted"/>
<dbReference type="PRINTS" id="PR00455">
    <property type="entry name" value="HTHTETR"/>
</dbReference>
<dbReference type="Pfam" id="PF00440">
    <property type="entry name" value="TetR_N"/>
    <property type="match status" value="1"/>
</dbReference>
<dbReference type="SUPFAM" id="SSF46689">
    <property type="entry name" value="Homeodomain-like"/>
    <property type="match status" value="1"/>
</dbReference>
<organism evidence="6 7">
    <name type="scientific">Parapedobacter deserti</name>
    <dbReference type="NCBI Taxonomy" id="1912957"/>
    <lineage>
        <taxon>Bacteria</taxon>
        <taxon>Pseudomonadati</taxon>
        <taxon>Bacteroidota</taxon>
        <taxon>Sphingobacteriia</taxon>
        <taxon>Sphingobacteriales</taxon>
        <taxon>Sphingobacteriaceae</taxon>
        <taxon>Parapedobacter</taxon>
    </lineage>
</organism>
<dbReference type="Gene3D" id="1.10.357.10">
    <property type="entry name" value="Tetracycline Repressor, domain 2"/>
    <property type="match status" value="1"/>
</dbReference>
<dbReference type="InterPro" id="IPR036271">
    <property type="entry name" value="Tet_transcr_reg_TetR-rel_C_sf"/>
</dbReference>
<keyword evidence="2 4" id="KW-0238">DNA-binding</keyword>
<evidence type="ECO:0000256" key="4">
    <source>
        <dbReference type="PROSITE-ProRule" id="PRU00335"/>
    </source>
</evidence>
<evidence type="ECO:0000313" key="6">
    <source>
        <dbReference type="EMBL" id="MFC3197019.1"/>
    </source>
</evidence>
<keyword evidence="7" id="KW-1185">Reference proteome</keyword>
<gene>
    <name evidence="6" type="ORF">ACFOET_05275</name>
</gene>
<dbReference type="SUPFAM" id="SSF48498">
    <property type="entry name" value="Tetracyclin repressor-like, C-terminal domain"/>
    <property type="match status" value="1"/>
</dbReference>